<organism evidence="1 2">
    <name type="scientific">Papaver nudicaule</name>
    <name type="common">Iceland poppy</name>
    <dbReference type="NCBI Taxonomy" id="74823"/>
    <lineage>
        <taxon>Eukaryota</taxon>
        <taxon>Viridiplantae</taxon>
        <taxon>Streptophyta</taxon>
        <taxon>Embryophyta</taxon>
        <taxon>Tracheophyta</taxon>
        <taxon>Spermatophyta</taxon>
        <taxon>Magnoliopsida</taxon>
        <taxon>Ranunculales</taxon>
        <taxon>Papaveraceae</taxon>
        <taxon>Papaveroideae</taxon>
        <taxon>Papaver</taxon>
    </lineage>
</organism>
<dbReference type="Proteomes" id="UP001177140">
    <property type="component" value="Unassembled WGS sequence"/>
</dbReference>
<feature type="non-terminal residue" evidence="1">
    <location>
        <position position="214"/>
    </location>
</feature>
<protein>
    <submittedName>
        <fullName evidence="1">Uncharacterized protein</fullName>
    </submittedName>
</protein>
<sequence>NLFKMWMGKIDTAIPDVKLKVAIYLTVMGIFGWAVKTGISQIQDPIHFNVGDIVEYEDRDRVVEFIGSTTIFLTDLEGPTVIDNTVESRAKITNLTGQVPAKGGTKVICIYAELNVNRNHEMICSVLKNYMSTNTYLEGQMLYNTVITDHKDKVQVYGFVKDSDIYSFENFSTIKAVIVAELCDLIDQNKPIILCDGCHQKIHNAASFMASIGK</sequence>
<evidence type="ECO:0000313" key="1">
    <source>
        <dbReference type="EMBL" id="MCL7028387.1"/>
    </source>
</evidence>
<dbReference type="EMBL" id="JAJJMA010078928">
    <property type="protein sequence ID" value="MCL7028387.1"/>
    <property type="molecule type" value="Genomic_DNA"/>
</dbReference>
<proteinExistence type="predicted"/>
<comment type="caution">
    <text evidence="1">The sequence shown here is derived from an EMBL/GenBank/DDBJ whole genome shotgun (WGS) entry which is preliminary data.</text>
</comment>
<dbReference type="AlphaFoldDB" id="A0AA41RXG8"/>
<feature type="non-terminal residue" evidence="1">
    <location>
        <position position="1"/>
    </location>
</feature>
<accession>A0AA41RXG8</accession>
<name>A0AA41RXG8_PAPNU</name>
<gene>
    <name evidence="1" type="ORF">MKW94_013402</name>
</gene>
<reference evidence="1" key="1">
    <citation type="submission" date="2022-03" db="EMBL/GenBank/DDBJ databases">
        <title>A functionally conserved STORR gene fusion in Papaver species that diverged 16.8 million years ago.</title>
        <authorList>
            <person name="Catania T."/>
        </authorList>
    </citation>
    <scope>NUCLEOTIDE SEQUENCE</scope>
    <source>
        <strain evidence="1">S-191538</strain>
    </source>
</reference>
<evidence type="ECO:0000313" key="2">
    <source>
        <dbReference type="Proteomes" id="UP001177140"/>
    </source>
</evidence>
<keyword evidence="2" id="KW-1185">Reference proteome</keyword>